<feature type="non-terminal residue" evidence="1">
    <location>
        <position position="1"/>
    </location>
</feature>
<dbReference type="Gene3D" id="3.10.28.10">
    <property type="entry name" value="Homing endonucleases"/>
    <property type="match status" value="1"/>
</dbReference>
<organism evidence="1">
    <name type="scientific">marine sediment metagenome</name>
    <dbReference type="NCBI Taxonomy" id="412755"/>
    <lineage>
        <taxon>unclassified sequences</taxon>
        <taxon>metagenomes</taxon>
        <taxon>ecological metagenomes</taxon>
    </lineage>
</organism>
<dbReference type="InterPro" id="IPR027434">
    <property type="entry name" value="Homing_endonucl"/>
</dbReference>
<proteinExistence type="predicted"/>
<evidence type="ECO:0008006" key="2">
    <source>
        <dbReference type="Google" id="ProtNLM"/>
    </source>
</evidence>
<reference evidence="1" key="1">
    <citation type="journal article" date="2014" name="Front. Microbiol.">
        <title>High frequency of phylogenetically diverse reductive dehalogenase-homologous genes in deep subseafloor sedimentary metagenomes.</title>
        <authorList>
            <person name="Kawai M."/>
            <person name="Futagami T."/>
            <person name="Toyoda A."/>
            <person name="Takaki Y."/>
            <person name="Nishi S."/>
            <person name="Hori S."/>
            <person name="Arai W."/>
            <person name="Tsubouchi T."/>
            <person name="Morono Y."/>
            <person name="Uchiyama I."/>
            <person name="Ito T."/>
            <person name="Fujiyama A."/>
            <person name="Inagaki F."/>
            <person name="Takami H."/>
        </authorList>
    </citation>
    <scope>NUCLEOTIDE SEQUENCE</scope>
    <source>
        <strain evidence="1">Expedition CK06-06</strain>
    </source>
</reference>
<protein>
    <recommendedName>
        <fullName evidence="2">Homing endonuclease LAGLIDADG domain-containing protein</fullName>
    </recommendedName>
</protein>
<dbReference type="EMBL" id="BART01032723">
    <property type="protein sequence ID" value="GAH14029.1"/>
    <property type="molecule type" value="Genomic_DNA"/>
</dbReference>
<gene>
    <name evidence="1" type="ORF">S01H4_56469</name>
</gene>
<evidence type="ECO:0000313" key="1">
    <source>
        <dbReference type="EMBL" id="GAH14029.1"/>
    </source>
</evidence>
<comment type="caution">
    <text evidence="1">The sequence shown here is derived from an EMBL/GenBank/DDBJ whole genome shotgun (WGS) entry which is preliminary data.</text>
</comment>
<accession>X1EA69</accession>
<name>X1EA69_9ZZZZ</name>
<sequence length="191" mass="22441">GNIIEESSLRISVSGICRDQLFLDYLNNFFHKIFSLDEERILPQYSSNKLSAIRINSIVIFYALEKLGVISPNQNIKSFSIPQWIFNQNDYTVSCLKGMFEIGGNIVINSRNSLELRFIRPKEYIVKYFEKLCYLLNIKTSNISSFQREVNSTKKYLTLKYYLSIARKSQVKKFLNLIPTLKWELSRNRIQ</sequence>
<dbReference type="AlphaFoldDB" id="X1EA69"/>